<sequence length="198" mass="21822">MAHPAPQNVQRGKEPINLAPRKPRILLAACGSVAAMKFAVICKSFSDRAEVKAVATRASLRYIDIASFPKDVDLYTDEHEWSCGGQVGGDNVLHIELQRWADLMVIAPLTANTLAKIAGGICDNLLTCIVRAWDYSKPMFFAPGMNTFMWKSPLTDKHLTTVDELGVSFIFGNKSMAEPSQIRSSVMLFLQSRPLPLN</sequence>
<dbReference type="PANTHER" id="PTHR14359:SF6">
    <property type="entry name" value="PHOSPHOPANTOTHENOYLCYSTEINE DECARBOXYLASE"/>
    <property type="match status" value="1"/>
</dbReference>
<evidence type="ECO:0000256" key="6">
    <source>
        <dbReference type="ARBA" id="ARBA00038350"/>
    </source>
</evidence>
<evidence type="ECO:0000256" key="8">
    <source>
        <dbReference type="ARBA" id="ARBA00066422"/>
    </source>
</evidence>
<dbReference type="EMBL" id="BSYR01000077">
    <property type="protein sequence ID" value="GMJ15402.1"/>
    <property type="molecule type" value="Genomic_DNA"/>
</dbReference>
<evidence type="ECO:0000256" key="1">
    <source>
        <dbReference type="ARBA" id="ARBA00001917"/>
    </source>
</evidence>
<dbReference type="PANTHER" id="PTHR14359">
    <property type="entry name" value="HOMO-OLIGOMERIC FLAVIN CONTAINING CYS DECARBOXYLASE FAMILY"/>
    <property type="match status" value="1"/>
</dbReference>
<comment type="caution">
    <text evidence="10">The sequence shown here is derived from an EMBL/GenBank/DDBJ whole genome shotgun (WGS) entry which is preliminary data.</text>
</comment>
<comment type="pathway">
    <text evidence="7">Cofactor biosynthesis; coenzyme A biosynthesis; CoA from (R)-pantothenate: step 3/5.</text>
</comment>
<dbReference type="GO" id="GO:0071513">
    <property type="term" value="C:phosphopantothenoylcysteine decarboxylase complex"/>
    <property type="evidence" value="ECO:0007669"/>
    <property type="project" value="TreeGrafter"/>
</dbReference>
<keyword evidence="11" id="KW-1185">Reference proteome</keyword>
<dbReference type="InterPro" id="IPR003382">
    <property type="entry name" value="Flavoprotein"/>
</dbReference>
<dbReference type="OrthoDB" id="1532798at2759"/>
<organism evidence="10 11">
    <name type="scientific">Hibiscus trionum</name>
    <name type="common">Flower of an hour</name>
    <dbReference type="NCBI Taxonomy" id="183268"/>
    <lineage>
        <taxon>Eukaryota</taxon>
        <taxon>Viridiplantae</taxon>
        <taxon>Streptophyta</taxon>
        <taxon>Embryophyta</taxon>
        <taxon>Tracheophyta</taxon>
        <taxon>Spermatophyta</taxon>
        <taxon>Magnoliopsida</taxon>
        <taxon>eudicotyledons</taxon>
        <taxon>Gunneridae</taxon>
        <taxon>Pentapetalae</taxon>
        <taxon>rosids</taxon>
        <taxon>malvids</taxon>
        <taxon>Malvales</taxon>
        <taxon>Malvaceae</taxon>
        <taxon>Malvoideae</taxon>
        <taxon>Hibiscus</taxon>
    </lineage>
</organism>
<feature type="domain" description="Flavoprotein" evidence="9">
    <location>
        <begin position="24"/>
        <end position="185"/>
    </location>
</feature>
<dbReference type="Proteomes" id="UP001165190">
    <property type="component" value="Unassembled WGS sequence"/>
</dbReference>
<dbReference type="GO" id="GO:0010181">
    <property type="term" value="F:FMN binding"/>
    <property type="evidence" value="ECO:0007669"/>
    <property type="project" value="TreeGrafter"/>
</dbReference>
<protein>
    <recommendedName>
        <fullName evidence="8">phosphopantothenoylcysteine decarboxylase</fullName>
        <ecNumber evidence="8">4.1.1.36</ecNumber>
    </recommendedName>
</protein>
<keyword evidence="3" id="KW-0288">FMN</keyword>
<keyword evidence="4" id="KW-0210">Decarboxylase</keyword>
<evidence type="ECO:0000313" key="11">
    <source>
        <dbReference type="Proteomes" id="UP001165190"/>
    </source>
</evidence>
<evidence type="ECO:0000256" key="7">
    <source>
        <dbReference type="ARBA" id="ARBA00060685"/>
    </source>
</evidence>
<dbReference type="InterPro" id="IPR036551">
    <property type="entry name" value="Flavin_trans-like"/>
</dbReference>
<evidence type="ECO:0000256" key="3">
    <source>
        <dbReference type="ARBA" id="ARBA00022643"/>
    </source>
</evidence>
<keyword evidence="2" id="KW-0341">Growth regulation</keyword>
<reference evidence="10" key="1">
    <citation type="submission" date="2023-05" db="EMBL/GenBank/DDBJ databases">
        <title>Genome and transcriptome analyses reveal genes involved in the formation of fine ridges on petal epidermal cells in Hibiscus trionum.</title>
        <authorList>
            <person name="Koshimizu S."/>
            <person name="Masuda S."/>
            <person name="Ishii T."/>
            <person name="Shirasu K."/>
            <person name="Hoshino A."/>
            <person name="Arita M."/>
        </authorList>
    </citation>
    <scope>NUCLEOTIDE SEQUENCE</scope>
    <source>
        <strain evidence="10">Hamamatsu line</strain>
    </source>
</reference>
<evidence type="ECO:0000256" key="2">
    <source>
        <dbReference type="ARBA" id="ARBA00022604"/>
    </source>
</evidence>
<dbReference type="SUPFAM" id="SSF52507">
    <property type="entry name" value="Homo-oligomeric flavin-containing Cys decarboxylases, HFCD"/>
    <property type="match status" value="1"/>
</dbReference>
<keyword evidence="4" id="KW-0456">Lyase</keyword>
<dbReference type="GO" id="GO:0004633">
    <property type="term" value="F:phosphopantothenoylcysteine decarboxylase activity"/>
    <property type="evidence" value="ECO:0007669"/>
    <property type="project" value="UniProtKB-EC"/>
</dbReference>
<comment type="cofactor">
    <cofactor evidence="1">
        <name>FMN</name>
        <dbReference type="ChEBI" id="CHEBI:58210"/>
    </cofactor>
</comment>
<evidence type="ECO:0000256" key="4">
    <source>
        <dbReference type="ARBA" id="ARBA00022793"/>
    </source>
</evidence>
<gene>
    <name evidence="10" type="ORF">HRI_005209400</name>
</gene>
<evidence type="ECO:0000259" key="9">
    <source>
        <dbReference type="Pfam" id="PF02441"/>
    </source>
</evidence>
<keyword evidence="5" id="KW-0173">Coenzyme A biosynthesis</keyword>
<dbReference type="GO" id="GO:0015937">
    <property type="term" value="P:coenzyme A biosynthetic process"/>
    <property type="evidence" value="ECO:0007669"/>
    <property type="project" value="UniProtKB-KW"/>
</dbReference>
<dbReference type="EC" id="4.1.1.36" evidence="8"/>
<accession>A0A9W7MVJ9</accession>
<dbReference type="Gene3D" id="3.40.50.1950">
    <property type="entry name" value="Flavin prenyltransferase-like"/>
    <property type="match status" value="1"/>
</dbReference>
<dbReference type="Pfam" id="PF02441">
    <property type="entry name" value="Flavoprotein"/>
    <property type="match status" value="1"/>
</dbReference>
<keyword evidence="3" id="KW-0285">Flavoprotein</keyword>
<dbReference type="AlphaFoldDB" id="A0A9W7MVJ9"/>
<name>A0A9W7MVJ9_HIBTR</name>
<proteinExistence type="inferred from homology"/>
<evidence type="ECO:0000256" key="5">
    <source>
        <dbReference type="ARBA" id="ARBA00022993"/>
    </source>
</evidence>
<evidence type="ECO:0000313" key="10">
    <source>
        <dbReference type="EMBL" id="GMJ15402.1"/>
    </source>
</evidence>
<comment type="similarity">
    <text evidence="6">Belongs to the HFCD (homooligomeric flavin containing Cys decarboxylase) superfamily.</text>
</comment>